<evidence type="ECO:0000313" key="3">
    <source>
        <dbReference type="EMBL" id="AUB56466.1"/>
    </source>
</evidence>
<evidence type="ECO:0000256" key="1">
    <source>
        <dbReference type="SAM" id="Phobius"/>
    </source>
</evidence>
<dbReference type="AlphaFoldDB" id="A0A2H4VEF1"/>
<keyword evidence="1" id="KW-0812">Transmembrane</keyword>
<proteinExistence type="predicted"/>
<keyword evidence="1" id="KW-0472">Membrane</keyword>
<dbReference type="RefSeq" id="WP_100906445.1">
    <property type="nucleotide sequence ID" value="NZ_CP017766.1"/>
</dbReference>
<accession>A0A2H4VEF1</accession>
<feature type="domain" description="DUF1616" evidence="2">
    <location>
        <begin position="2"/>
        <end position="138"/>
    </location>
</feature>
<dbReference type="OrthoDB" id="82282at2157"/>
<keyword evidence="1" id="KW-1133">Transmembrane helix</keyword>
<protein>
    <recommendedName>
        <fullName evidence="2">DUF1616 domain-containing protein</fullName>
    </recommendedName>
</protein>
<dbReference type="Proteomes" id="UP000232806">
    <property type="component" value="Chromosome"/>
</dbReference>
<gene>
    <name evidence="3" type="ORF">BK007_10880</name>
</gene>
<feature type="transmembrane region" description="Helical" evidence="1">
    <location>
        <begin position="6"/>
        <end position="27"/>
    </location>
</feature>
<dbReference type="GeneID" id="35124427"/>
<organism evidence="3 4">
    <name type="scientific">Methanobacterium subterraneum</name>
    <dbReference type="NCBI Taxonomy" id="59277"/>
    <lineage>
        <taxon>Archaea</taxon>
        <taxon>Methanobacteriati</taxon>
        <taxon>Methanobacteriota</taxon>
        <taxon>Methanomada group</taxon>
        <taxon>Methanobacteria</taxon>
        <taxon>Methanobacteriales</taxon>
        <taxon>Methanobacteriaceae</taxon>
        <taxon>Methanobacterium</taxon>
    </lineage>
</organism>
<evidence type="ECO:0000259" key="2">
    <source>
        <dbReference type="Pfam" id="PF07760"/>
    </source>
</evidence>
<evidence type="ECO:0000313" key="4">
    <source>
        <dbReference type="Proteomes" id="UP000232806"/>
    </source>
</evidence>
<sequence>MKVERLISTIIMIGIILGIIGIFYIMLNHNEGDNYTEFYLLGTKGKASDYPTNLSVNQIGNLNVGVVNHEHLDLNYQLKITENNKTLKNENITLKNNEKIEIPFNFSENSSGQYKIQFDLYKLPDTKSVYRSLFILVNVR</sequence>
<reference evidence="3 4" key="1">
    <citation type="submission" date="2016-10" db="EMBL/GenBank/DDBJ databases">
        <title>Comparative genomics between deep and shallow subseafloor isolates.</title>
        <authorList>
            <person name="Ishii S."/>
            <person name="Miller J.R."/>
            <person name="Sutton G."/>
            <person name="Suzuki S."/>
            <person name="Methe B."/>
            <person name="Inagaki F."/>
            <person name="Imachi H."/>
        </authorList>
    </citation>
    <scope>NUCLEOTIDE SEQUENCE [LARGE SCALE GENOMIC DNA]</scope>
    <source>
        <strain evidence="3 4">MO-MB1</strain>
    </source>
</reference>
<dbReference type="EMBL" id="CP017766">
    <property type="protein sequence ID" value="AUB56466.1"/>
    <property type="molecule type" value="Genomic_DNA"/>
</dbReference>
<dbReference type="Pfam" id="PF07760">
    <property type="entry name" value="DUF1616"/>
    <property type="match status" value="1"/>
</dbReference>
<dbReference type="InterPro" id="IPR011674">
    <property type="entry name" value="DUF1616"/>
</dbReference>
<name>A0A2H4VEF1_9EURY</name>